<keyword evidence="2" id="KW-1185">Reference proteome</keyword>
<organism evidence="1 2">
    <name type="scientific">Gordonia jacobaea</name>
    <dbReference type="NCBI Taxonomy" id="122202"/>
    <lineage>
        <taxon>Bacteria</taxon>
        <taxon>Bacillati</taxon>
        <taxon>Actinomycetota</taxon>
        <taxon>Actinomycetes</taxon>
        <taxon>Mycobacteriales</taxon>
        <taxon>Gordoniaceae</taxon>
        <taxon>Gordonia</taxon>
    </lineage>
</organism>
<dbReference type="Proteomes" id="UP000037247">
    <property type="component" value="Unassembled WGS sequence"/>
</dbReference>
<comment type="caution">
    <text evidence="1">The sequence shown here is derived from an EMBL/GenBank/DDBJ whole genome shotgun (WGS) entry which is preliminary data.</text>
</comment>
<name>A0ABR5IFQ6_9ACTN</name>
<proteinExistence type="predicted"/>
<dbReference type="Pfam" id="PF11010">
    <property type="entry name" value="DUF2848"/>
    <property type="match status" value="1"/>
</dbReference>
<dbReference type="InterPro" id="IPR036663">
    <property type="entry name" value="Fumarylacetoacetase_C_sf"/>
</dbReference>
<dbReference type="EMBL" id="LDTZ01000014">
    <property type="protein sequence ID" value="KNA92397.1"/>
    <property type="molecule type" value="Genomic_DNA"/>
</dbReference>
<evidence type="ECO:0000313" key="1">
    <source>
        <dbReference type="EMBL" id="KNA92397.1"/>
    </source>
</evidence>
<dbReference type="InterPro" id="IPR021269">
    <property type="entry name" value="DUF2848"/>
</dbReference>
<dbReference type="SUPFAM" id="SSF56529">
    <property type="entry name" value="FAH"/>
    <property type="match status" value="1"/>
</dbReference>
<reference evidence="1 2" key="1">
    <citation type="submission" date="2015-05" db="EMBL/GenBank/DDBJ databases">
        <title>Draft genome sequence of the bacterium Gordonia jacobaea a new member of the Gordonia genus.</title>
        <authorList>
            <person name="Jimenez-Galisteo G."/>
            <person name="Dominguez A."/>
            <person name="Munoz E."/>
            <person name="Vinas M."/>
        </authorList>
    </citation>
    <scope>NUCLEOTIDE SEQUENCE [LARGE SCALE GENOMIC DNA]</scope>
    <source>
        <strain evidence="2">mv1</strain>
    </source>
</reference>
<dbReference type="RefSeq" id="WP_049697623.1">
    <property type="nucleotide sequence ID" value="NZ_JAQDQF010000002.1"/>
</dbReference>
<protein>
    <recommendedName>
        <fullName evidence="3">DUF2848 domain-containing protein</fullName>
    </recommendedName>
</protein>
<gene>
    <name evidence="1" type="ORF">ABW18_03390</name>
</gene>
<accession>A0ABR5IFQ6</accession>
<sequence length="230" mass="24479">MLTFTLPDGSSVAVEPQVVCNAGYAGRDQAAVASHIAELAELGVPAPAVTPSLYPISPYLAQQTDEVVVQHGRTSGEAEWALIVTGDTRDDVLLTVACDHTDRELEVHGVAWSKNASPDVLGTAAWRLSDVADHIDDITLSAWVGHGSDTADTLIQSGTLGDLLSPNYWLDVLAERKLLREGTIVISGTIPMVEGIDQFADSWRVAMTDEATGATIECGYRVARMPEPIG</sequence>
<evidence type="ECO:0008006" key="3">
    <source>
        <dbReference type="Google" id="ProtNLM"/>
    </source>
</evidence>
<evidence type="ECO:0000313" key="2">
    <source>
        <dbReference type="Proteomes" id="UP000037247"/>
    </source>
</evidence>